<protein>
    <recommendedName>
        <fullName evidence="2">Oxo-4-hydroxy-4-carboxy-5-ureidoimidazoline decarboxylase domain-containing protein</fullName>
    </recommendedName>
</protein>
<sequence>MRGAVESGYVRVGVGVGVGEGGALVGTALVAVVPEGAEGAEDDDAPDGEPLEQAATVASATAVAISAVPRRGTRMEYRIIRNPPVRKTVRPIGGHAERVTGTADRKPIVHHLFRNSPFRVKFVHPSDTSLVPSITLRHAHPARPGVPEPTLTSDTHAPCRNPGSTDTPAIPAQNKGPAHAALHGLTRFNAASPAEAEALLLSCCHSPRWAERVAAHRPYPTVDALLAAADEAGYDLTRADLDGALAAESSAPPHPDAPSAARTALRAAHAAYESSFGHAFVISLEGVRPGERLDQVLAGIRSRLGNEPEEERVIAADELRRLARARLAFRLAEGLTRRHSEA</sequence>
<comment type="caution">
    <text evidence="3">The sequence shown here is derived from an EMBL/GenBank/DDBJ whole genome shotgun (WGS) entry which is preliminary data.</text>
</comment>
<evidence type="ECO:0000313" key="4">
    <source>
        <dbReference type="Proteomes" id="UP000315226"/>
    </source>
</evidence>
<gene>
    <name evidence="3" type="ORF">SGA01_19730</name>
</gene>
<dbReference type="InterPro" id="IPR018020">
    <property type="entry name" value="OHCU_decarboxylase"/>
</dbReference>
<dbReference type="AlphaFoldDB" id="A0A4Y3RHI0"/>
<dbReference type="Pfam" id="PF09349">
    <property type="entry name" value="OHCU_decarbox"/>
    <property type="match status" value="2"/>
</dbReference>
<dbReference type="SUPFAM" id="SSF158694">
    <property type="entry name" value="UraD-Like"/>
    <property type="match status" value="1"/>
</dbReference>
<feature type="domain" description="Oxo-4-hydroxy-4-carboxy-5-ureidoimidazoline decarboxylase" evidence="2">
    <location>
        <begin position="189"/>
        <end position="247"/>
    </location>
</feature>
<dbReference type="NCBIfam" id="NF010372">
    <property type="entry name" value="PRK13798.1"/>
    <property type="match status" value="1"/>
</dbReference>
<name>A0A4Y3RHI0_9ACTN</name>
<proteinExistence type="predicted"/>
<dbReference type="Proteomes" id="UP000315226">
    <property type="component" value="Unassembled WGS sequence"/>
</dbReference>
<feature type="domain" description="Oxo-4-hydroxy-4-carboxy-5-ureidoimidazoline decarboxylase" evidence="2">
    <location>
        <begin position="256"/>
        <end position="328"/>
    </location>
</feature>
<dbReference type="Gene3D" id="1.10.3330.10">
    <property type="entry name" value="Oxo-4-hydroxy-4-carboxy-5-ureidoimidazoline decarboxylase"/>
    <property type="match status" value="2"/>
</dbReference>
<accession>A0A4Y3RHI0</accession>
<dbReference type="EMBL" id="BJMN01000012">
    <property type="protein sequence ID" value="GEB56368.1"/>
    <property type="molecule type" value="Genomic_DNA"/>
</dbReference>
<organism evidence="3 4">
    <name type="scientific">Streptomyces gardneri</name>
    <dbReference type="NCBI Taxonomy" id="66892"/>
    <lineage>
        <taxon>Bacteria</taxon>
        <taxon>Bacillati</taxon>
        <taxon>Actinomycetota</taxon>
        <taxon>Actinomycetes</taxon>
        <taxon>Kitasatosporales</taxon>
        <taxon>Streptomycetaceae</taxon>
        <taxon>Streptomyces</taxon>
    </lineage>
</organism>
<keyword evidence="4" id="KW-1185">Reference proteome</keyword>
<evidence type="ECO:0000259" key="2">
    <source>
        <dbReference type="Pfam" id="PF09349"/>
    </source>
</evidence>
<dbReference type="InterPro" id="IPR036778">
    <property type="entry name" value="OHCU_decarboxylase_sf"/>
</dbReference>
<evidence type="ECO:0000256" key="1">
    <source>
        <dbReference type="ARBA" id="ARBA00022631"/>
    </source>
</evidence>
<evidence type="ECO:0000313" key="3">
    <source>
        <dbReference type="EMBL" id="GEB56368.1"/>
    </source>
</evidence>
<dbReference type="GO" id="GO:0006144">
    <property type="term" value="P:purine nucleobase metabolic process"/>
    <property type="evidence" value="ECO:0007669"/>
    <property type="project" value="UniProtKB-KW"/>
</dbReference>
<reference evidence="3 4" key="1">
    <citation type="submission" date="2019-06" db="EMBL/GenBank/DDBJ databases">
        <title>Whole genome shotgun sequence of Streptomyces gardneri NBRC 12865.</title>
        <authorList>
            <person name="Hosoyama A."/>
            <person name="Uohara A."/>
            <person name="Ohji S."/>
            <person name="Ichikawa N."/>
        </authorList>
    </citation>
    <scope>NUCLEOTIDE SEQUENCE [LARGE SCALE GENOMIC DNA]</scope>
    <source>
        <strain evidence="3 4">NBRC 12865</strain>
    </source>
</reference>
<keyword evidence="1" id="KW-0659">Purine metabolism</keyword>